<proteinExistence type="predicted"/>
<reference evidence="2 3" key="1">
    <citation type="submission" date="2020-08" db="EMBL/GenBank/DDBJ databases">
        <title>Sequencing the genomes of 1000 actinobacteria strains.</title>
        <authorList>
            <person name="Klenk H.-P."/>
        </authorList>
    </citation>
    <scope>NUCLEOTIDE SEQUENCE [LARGE SCALE GENOMIC DNA]</scope>
    <source>
        <strain evidence="2 3">DSM 17294</strain>
    </source>
</reference>
<feature type="compositionally biased region" description="Basic and acidic residues" evidence="1">
    <location>
        <begin position="770"/>
        <end position="793"/>
    </location>
</feature>
<dbReference type="AlphaFoldDB" id="A0A841DX46"/>
<organism evidence="2 3">
    <name type="scientific">Kribbella solani</name>
    <dbReference type="NCBI Taxonomy" id="236067"/>
    <lineage>
        <taxon>Bacteria</taxon>
        <taxon>Bacillati</taxon>
        <taxon>Actinomycetota</taxon>
        <taxon>Actinomycetes</taxon>
        <taxon>Propionibacteriales</taxon>
        <taxon>Kribbellaceae</taxon>
        <taxon>Kribbella</taxon>
    </lineage>
</organism>
<evidence type="ECO:0000313" key="3">
    <source>
        <dbReference type="Proteomes" id="UP000558997"/>
    </source>
</evidence>
<gene>
    <name evidence="2" type="ORF">HDA44_006040</name>
</gene>
<comment type="caution">
    <text evidence="2">The sequence shown here is derived from an EMBL/GenBank/DDBJ whole genome shotgun (WGS) entry which is preliminary data.</text>
</comment>
<accession>A0A841DX46</accession>
<feature type="region of interest" description="Disordered" evidence="1">
    <location>
        <begin position="757"/>
        <end position="808"/>
    </location>
</feature>
<name>A0A841DX46_9ACTN</name>
<dbReference type="RefSeq" id="WP_184840125.1">
    <property type="nucleotide sequence ID" value="NZ_BAAAVN010000002.1"/>
</dbReference>
<dbReference type="EMBL" id="JACHNF010000001">
    <property type="protein sequence ID" value="MBB5982699.1"/>
    <property type="molecule type" value="Genomic_DNA"/>
</dbReference>
<evidence type="ECO:0000313" key="2">
    <source>
        <dbReference type="EMBL" id="MBB5982699.1"/>
    </source>
</evidence>
<keyword evidence="3" id="KW-1185">Reference proteome</keyword>
<dbReference type="Proteomes" id="UP000558997">
    <property type="component" value="Unassembled WGS sequence"/>
</dbReference>
<evidence type="ECO:0000256" key="1">
    <source>
        <dbReference type="SAM" id="MobiDB-lite"/>
    </source>
</evidence>
<protein>
    <submittedName>
        <fullName evidence="2">Uncharacterized protein</fullName>
    </submittedName>
</protein>
<feature type="compositionally biased region" description="Basic and acidic residues" evidence="1">
    <location>
        <begin position="799"/>
        <end position="808"/>
    </location>
</feature>
<sequence length="808" mass="86430">MAGDDREFEERDRRLGGTVTELAAGVAACAARPDVKVHVIGRASAKWADYAARLNRDFAVTDRVARTLEQGLPGIGRGPGWYLQRAAAEAMTAAGAEHALLVEAGEYGPLAVVTFQRKDGGLVVVGGGTTFPPGASPEAALPSAEEAGRTAQYALASMAAQEILSVSHEAPPEFWHGPRALESQGLSGGVDGQRRDNTAPAWTVADALHLAEQVTRRQAGGKHPFPDVESYHIAEPGFRRWATQLRSWIERGGSIEVYDHGDPEQREAAAQAILELASDPNDAVMPPIPDRSGVRTMVAMVDGRASGLVTTGRGADGNLHLMRFYGSDDLGAARATELMLTEAAARSGCPVIASRTGLIANTKVNQEINWSQPRAWAAQLRSRLRQLDPKADSGMTEILGALDRPGTSTADPADPATLAASVQRFRQAGGHVLYLEASDPRLAELRKKVAKPPAVYGTALSDAGSLSRVLHPTVHDDGVWMPANDTRRVAVAVVDGVPVAAAAVRETDHRIELGMLAPAPETADALNAAIVEGVYARVEDQKPLVMFRPDVEARSGQLEAYGLNVTGMRAYDDHRRVEVRLPLGVRDALRRADRAAGWVDAQSLDHTAEQLTRFQDAGGSVRRLDHSVEAERVEAERVVAEDVVRGVPGNLDPVPPVNGRRVTVVAQSERHGPAYVTFDQTPGNGIEVVQMNARQDDGAGQAARYWFAGHLAETGQAAVPQKQISMFDRMEGIWGPDESRYFLTGVEYRLGNRPADLLPSAPAPTSEPAQAHEADHRADSGRAAEGGKGEAPRRAGGADGRRRGPMER</sequence>